<dbReference type="SUPFAM" id="SSF50346">
    <property type="entry name" value="PRC-barrel domain"/>
    <property type="match status" value="1"/>
</dbReference>
<dbReference type="Gene3D" id="2.40.30.60">
    <property type="entry name" value="RimM"/>
    <property type="match status" value="1"/>
</dbReference>
<dbReference type="InterPro" id="IPR009000">
    <property type="entry name" value="Transl_B-barrel_sf"/>
</dbReference>
<evidence type="ECO:0000313" key="8">
    <source>
        <dbReference type="EMBL" id="RJP74716.1"/>
    </source>
</evidence>
<dbReference type="PANTHER" id="PTHR33692:SF1">
    <property type="entry name" value="RIBOSOME MATURATION FACTOR RIMM"/>
    <property type="match status" value="1"/>
</dbReference>
<dbReference type="EMBL" id="QZKI01000011">
    <property type="protein sequence ID" value="RJP74716.1"/>
    <property type="molecule type" value="Genomic_DNA"/>
</dbReference>
<dbReference type="PANTHER" id="PTHR33692">
    <property type="entry name" value="RIBOSOME MATURATION FACTOR RIMM"/>
    <property type="match status" value="1"/>
</dbReference>
<keyword evidence="1 5" id="KW-0963">Cytoplasm</keyword>
<comment type="subcellular location">
    <subcellularLocation>
        <location evidence="5">Cytoplasm</location>
    </subcellularLocation>
</comment>
<evidence type="ECO:0000256" key="3">
    <source>
        <dbReference type="ARBA" id="ARBA00022552"/>
    </source>
</evidence>
<dbReference type="GO" id="GO:0042274">
    <property type="term" value="P:ribosomal small subunit biogenesis"/>
    <property type="evidence" value="ECO:0007669"/>
    <property type="project" value="UniProtKB-UniRule"/>
</dbReference>
<dbReference type="SUPFAM" id="SSF50447">
    <property type="entry name" value="Translation proteins"/>
    <property type="match status" value="1"/>
</dbReference>
<comment type="caution">
    <text evidence="8">The sequence shown here is derived from an EMBL/GenBank/DDBJ whole genome shotgun (WGS) entry which is preliminary data.</text>
</comment>
<dbReference type="InterPro" id="IPR011033">
    <property type="entry name" value="PRC_barrel-like_sf"/>
</dbReference>
<evidence type="ECO:0000259" key="7">
    <source>
        <dbReference type="Pfam" id="PF24986"/>
    </source>
</evidence>
<comment type="function">
    <text evidence="5">An accessory protein needed during the final step in the assembly of 30S ribosomal subunit, possibly for assembly of the head region. Essential for efficient processing of 16S rRNA. May be needed both before and after RbfA during the maturation of 16S rRNA. It has affinity for free ribosomal 30S subunits but not for 70S ribosomes.</text>
</comment>
<evidence type="ECO:0000256" key="1">
    <source>
        <dbReference type="ARBA" id="ARBA00022490"/>
    </source>
</evidence>
<dbReference type="AlphaFoldDB" id="A0A419F8G0"/>
<evidence type="ECO:0000313" key="9">
    <source>
        <dbReference type="Proteomes" id="UP000285961"/>
    </source>
</evidence>
<comment type="domain">
    <text evidence="5">The PRC barrel domain binds ribosomal protein uS19.</text>
</comment>
<feature type="domain" description="RimM N-terminal" evidence="6">
    <location>
        <begin position="35"/>
        <end position="111"/>
    </location>
</feature>
<organism evidence="8 9">
    <name type="scientific">Candidatus Abyssobacteria bacterium SURF_17</name>
    <dbReference type="NCBI Taxonomy" id="2093361"/>
    <lineage>
        <taxon>Bacteria</taxon>
        <taxon>Pseudomonadati</taxon>
        <taxon>Candidatus Hydrogenedentota</taxon>
        <taxon>Candidatus Abyssobacteria</taxon>
    </lineage>
</organism>
<evidence type="ECO:0000256" key="2">
    <source>
        <dbReference type="ARBA" id="ARBA00022517"/>
    </source>
</evidence>
<dbReference type="InterPro" id="IPR011961">
    <property type="entry name" value="RimM"/>
</dbReference>
<dbReference type="Gene3D" id="2.30.30.240">
    <property type="entry name" value="PRC-barrel domain"/>
    <property type="match status" value="1"/>
</dbReference>
<reference evidence="8 9" key="1">
    <citation type="journal article" date="2017" name="ISME J.">
        <title>Energy and carbon metabolisms in a deep terrestrial subsurface fluid microbial community.</title>
        <authorList>
            <person name="Momper L."/>
            <person name="Jungbluth S.P."/>
            <person name="Lee M.D."/>
            <person name="Amend J.P."/>
        </authorList>
    </citation>
    <scope>NUCLEOTIDE SEQUENCE [LARGE SCALE GENOMIC DNA]</scope>
    <source>
        <strain evidence="8">SURF_17</strain>
    </source>
</reference>
<name>A0A419F8G0_9BACT</name>
<keyword evidence="3 5" id="KW-0698">rRNA processing</keyword>
<dbReference type="InterPro" id="IPR036976">
    <property type="entry name" value="RimM_N_sf"/>
</dbReference>
<comment type="subunit">
    <text evidence="5">Binds ribosomal protein uS19.</text>
</comment>
<feature type="domain" description="Ribosome maturation factor RimM PRC barrel" evidence="7">
    <location>
        <begin position="128"/>
        <end position="190"/>
    </location>
</feature>
<evidence type="ECO:0000259" key="6">
    <source>
        <dbReference type="Pfam" id="PF01782"/>
    </source>
</evidence>
<accession>A0A419F8G0</accession>
<dbReference type="GO" id="GO:0043022">
    <property type="term" value="F:ribosome binding"/>
    <property type="evidence" value="ECO:0007669"/>
    <property type="project" value="InterPro"/>
</dbReference>
<dbReference type="HAMAP" id="MF_00014">
    <property type="entry name" value="Ribosome_mat_RimM"/>
    <property type="match status" value="1"/>
</dbReference>
<proteinExistence type="inferred from homology"/>
<dbReference type="GO" id="GO:0005840">
    <property type="term" value="C:ribosome"/>
    <property type="evidence" value="ECO:0007669"/>
    <property type="project" value="InterPro"/>
</dbReference>
<dbReference type="Pfam" id="PF01782">
    <property type="entry name" value="RimM"/>
    <property type="match status" value="1"/>
</dbReference>
<keyword evidence="2 5" id="KW-0690">Ribosome biogenesis</keyword>
<gene>
    <name evidence="5 8" type="primary">rimM</name>
    <name evidence="8" type="ORF">C4532_01660</name>
</gene>
<protein>
    <recommendedName>
        <fullName evidence="5">Ribosome maturation factor RimM</fullName>
    </recommendedName>
</protein>
<dbReference type="NCBIfam" id="TIGR02273">
    <property type="entry name" value="16S_RimM"/>
    <property type="match status" value="1"/>
</dbReference>
<dbReference type="GO" id="GO:0006364">
    <property type="term" value="P:rRNA processing"/>
    <property type="evidence" value="ECO:0007669"/>
    <property type="project" value="UniProtKB-UniRule"/>
</dbReference>
<sequence>MRLLRRITFEWYSRLSSKSRMGQQSGEPDERDIIIGKVVSVHVLRRELRIAPTTSHPERFHDLHSLRLRLRNHHTFRLAVRNIRVTGSAVIATVEAEDDAQAASARGADVVVRWSERFRLPENEYYVDELIGLVVKDKQGRFVGRLREIWNTPANDIYRVVDDKGREMLLPAIEDVILAVDIAGGEITADISIVQSHDM</sequence>
<evidence type="ECO:0000256" key="4">
    <source>
        <dbReference type="ARBA" id="ARBA00023186"/>
    </source>
</evidence>
<dbReference type="InterPro" id="IPR056792">
    <property type="entry name" value="PRC_RimM"/>
</dbReference>
<keyword evidence="4 5" id="KW-0143">Chaperone</keyword>
<evidence type="ECO:0000256" key="5">
    <source>
        <dbReference type="HAMAP-Rule" id="MF_00014"/>
    </source>
</evidence>
<dbReference type="Pfam" id="PF24986">
    <property type="entry name" value="PRC_RimM"/>
    <property type="match status" value="1"/>
</dbReference>
<comment type="similarity">
    <text evidence="5">Belongs to the RimM family.</text>
</comment>
<dbReference type="Proteomes" id="UP000285961">
    <property type="component" value="Unassembled WGS sequence"/>
</dbReference>
<dbReference type="GO" id="GO:0005737">
    <property type="term" value="C:cytoplasm"/>
    <property type="evidence" value="ECO:0007669"/>
    <property type="project" value="UniProtKB-SubCell"/>
</dbReference>
<dbReference type="InterPro" id="IPR002676">
    <property type="entry name" value="RimM_N"/>
</dbReference>